<dbReference type="InterPro" id="IPR051540">
    <property type="entry name" value="S-2-haloacid_dehalogenase"/>
</dbReference>
<dbReference type="RefSeq" id="WP_125591437.1">
    <property type="nucleotide sequence ID" value="NZ_JBHSSN010000002.1"/>
</dbReference>
<accession>A0ABW1UTX1</accession>
<dbReference type="SUPFAM" id="SSF56784">
    <property type="entry name" value="HAD-like"/>
    <property type="match status" value="1"/>
</dbReference>
<dbReference type="Pfam" id="PF13419">
    <property type="entry name" value="HAD_2"/>
    <property type="match status" value="1"/>
</dbReference>
<evidence type="ECO:0000313" key="3">
    <source>
        <dbReference type="Proteomes" id="UP001596186"/>
    </source>
</evidence>
<dbReference type="InterPro" id="IPR023214">
    <property type="entry name" value="HAD_sf"/>
</dbReference>
<dbReference type="SFLD" id="SFLDS00003">
    <property type="entry name" value="Haloacid_Dehalogenase"/>
    <property type="match status" value="1"/>
</dbReference>
<dbReference type="InterPro" id="IPR041492">
    <property type="entry name" value="HAD_2"/>
</dbReference>
<keyword evidence="1" id="KW-0378">Hydrolase</keyword>
<dbReference type="Gene3D" id="3.40.50.1000">
    <property type="entry name" value="HAD superfamily/HAD-like"/>
    <property type="match status" value="1"/>
</dbReference>
<dbReference type="Proteomes" id="UP001596186">
    <property type="component" value="Unassembled WGS sequence"/>
</dbReference>
<dbReference type="InterPro" id="IPR036412">
    <property type="entry name" value="HAD-like_sf"/>
</dbReference>
<comment type="caution">
    <text evidence="2">The sequence shown here is derived from an EMBL/GenBank/DDBJ whole genome shotgun (WGS) entry which is preliminary data.</text>
</comment>
<proteinExistence type="predicted"/>
<organism evidence="2 3">
    <name type="scientific">Companilactobacillus baiquanensis</name>
    <dbReference type="NCBI Taxonomy" id="2486005"/>
    <lineage>
        <taxon>Bacteria</taxon>
        <taxon>Bacillati</taxon>
        <taxon>Bacillota</taxon>
        <taxon>Bacilli</taxon>
        <taxon>Lactobacillales</taxon>
        <taxon>Lactobacillaceae</taxon>
        <taxon>Companilactobacillus</taxon>
    </lineage>
</organism>
<protein>
    <submittedName>
        <fullName evidence="2">HAD hydrolase-like protein</fullName>
    </submittedName>
</protein>
<evidence type="ECO:0000256" key="1">
    <source>
        <dbReference type="ARBA" id="ARBA00022801"/>
    </source>
</evidence>
<name>A0ABW1UTX1_9LACO</name>
<keyword evidence="3" id="KW-1185">Reference proteome</keyword>
<dbReference type="Gene3D" id="1.10.150.750">
    <property type="match status" value="1"/>
</dbReference>
<gene>
    <name evidence="2" type="ORF">ACFP1F_00185</name>
</gene>
<dbReference type="SFLD" id="SFLDG01129">
    <property type="entry name" value="C1.5:_HAD__Beta-PGM__Phosphata"/>
    <property type="match status" value="1"/>
</dbReference>
<dbReference type="EMBL" id="JBHSSN010000002">
    <property type="protein sequence ID" value="MFC6322185.1"/>
    <property type="molecule type" value="Genomic_DNA"/>
</dbReference>
<evidence type="ECO:0000313" key="2">
    <source>
        <dbReference type="EMBL" id="MFC6322185.1"/>
    </source>
</evidence>
<reference evidence="3" key="1">
    <citation type="journal article" date="2019" name="Int. J. Syst. Evol. Microbiol.">
        <title>The Global Catalogue of Microorganisms (GCM) 10K type strain sequencing project: providing services to taxonomists for standard genome sequencing and annotation.</title>
        <authorList>
            <consortium name="The Broad Institute Genomics Platform"/>
            <consortium name="The Broad Institute Genome Sequencing Center for Infectious Disease"/>
            <person name="Wu L."/>
            <person name="Ma J."/>
        </authorList>
    </citation>
    <scope>NUCLEOTIDE SEQUENCE [LARGE SCALE GENOMIC DNA]</scope>
    <source>
        <strain evidence="3">CCM 8895</strain>
    </source>
</reference>
<dbReference type="PANTHER" id="PTHR43316:SF9">
    <property type="entry name" value="ACID DEHALOGENASE, PUTATIVE (AFU_ORTHOLOGUE AFUA_6G14460)-RELATED"/>
    <property type="match status" value="1"/>
</dbReference>
<dbReference type="PANTHER" id="PTHR43316">
    <property type="entry name" value="HYDROLASE, HALOACID DELAHOGENASE-RELATED"/>
    <property type="match status" value="1"/>
</dbReference>
<sequence length="218" mass="26015">MDKYLTFDCYGTLLNEDILYKKVEQIGNEIGVDGKQALKKFIEYREDPSNVHPYVDYDLFTRNNLINLDYQFNLNHKFEEYYVDILEAHRNLKPFPEVISTLKEFLEMDYKLIIMSNSAWSLMKNNSDALKVPFDVWTAEDVHAHKPDLHFFKAVQEHYNFTQKNHIHIAQGYDYDIVPCEQMEWKSIWVNRFQEKPYGSARPTYEVTKLDEILPILK</sequence>